<organism evidence="6 7">
    <name type="scientific">Yersinia pseudotuberculosis serotype O:1b (strain IP 31758)</name>
    <dbReference type="NCBI Taxonomy" id="349747"/>
    <lineage>
        <taxon>Bacteria</taxon>
        <taxon>Pseudomonadati</taxon>
        <taxon>Pseudomonadota</taxon>
        <taxon>Gammaproteobacteria</taxon>
        <taxon>Enterobacterales</taxon>
        <taxon>Yersiniaceae</taxon>
        <taxon>Yersinia</taxon>
    </lineage>
</organism>
<dbReference type="EMBL" id="CP000720">
    <property type="protein sequence ID" value="ABS49029.1"/>
    <property type="molecule type" value="Genomic_DNA"/>
</dbReference>
<feature type="domain" description="Flagellar hook-length control protein-like C-terminal" evidence="5">
    <location>
        <begin position="247"/>
        <end position="330"/>
    </location>
</feature>
<keyword evidence="3" id="KW-1005">Bacterial flagellum biogenesis</keyword>
<dbReference type="KEGG" id="ypi:YpsIP31758_0658"/>
<feature type="compositionally biased region" description="Polar residues" evidence="4">
    <location>
        <begin position="204"/>
        <end position="228"/>
    </location>
</feature>
<dbReference type="Pfam" id="PF02120">
    <property type="entry name" value="Flg_hook"/>
    <property type="match status" value="1"/>
</dbReference>
<name>A0A0U1R1F5_YERP3</name>
<gene>
    <name evidence="6" type="primary">fliK2</name>
    <name evidence="6" type="ordered locus">YpsIP31758_0658</name>
</gene>
<feature type="region of interest" description="Disordered" evidence="4">
    <location>
        <begin position="118"/>
        <end position="148"/>
    </location>
</feature>
<evidence type="ECO:0000256" key="4">
    <source>
        <dbReference type="SAM" id="MobiDB-lite"/>
    </source>
</evidence>
<comment type="similarity">
    <text evidence="2">Belongs to the FliK family.</text>
</comment>
<protein>
    <submittedName>
        <fullName evidence="6">Flagellar hook-length control protein</fullName>
    </submittedName>
</protein>
<dbReference type="CDD" id="cd17470">
    <property type="entry name" value="T3SS_Flik_C"/>
    <property type="match status" value="1"/>
</dbReference>
<evidence type="ECO:0000256" key="1">
    <source>
        <dbReference type="ARBA" id="ARBA00003944"/>
    </source>
</evidence>
<evidence type="ECO:0000313" key="6">
    <source>
        <dbReference type="EMBL" id="ABS49029.1"/>
    </source>
</evidence>
<sequence>MITLNTTTLNTLSQVTDSFAPTKEEIKVPATARPEGVSVGSLANFDAVLSQALVPHQPISLSPAAVEEVIAAFDAEGTVDSHEADLTLSADEQNQQLLDALLQTQPANVSPMALKPTVQSQAFQPVRSEGEQPTPLSDSVPVSLSTPKRSLTQNESLFPLLRNGPSASQVQIDSFVPVNSPVQIDSPAQIDSLAQIDSHVQIGSPVQSGNVPSGSNETSTASRIDSPLTLANNRQEWPQQLRMALGERLQVQADSRVQHATIRLDPPDMGKIDISIHFEGGKLQVNINTNQGEVYRALQQSSAELRQTLIGQNSAEVNVQVSANSQQQQQQRHPSHHGQADILAAQHFESQAEKNADDGTLLITI</sequence>
<dbReference type="InterPro" id="IPR021136">
    <property type="entry name" value="Flagellar_hook_control-like_C"/>
</dbReference>
<dbReference type="PANTHER" id="PTHR37533">
    <property type="entry name" value="FLAGELLAR HOOK-LENGTH CONTROL PROTEIN"/>
    <property type="match status" value="1"/>
</dbReference>
<dbReference type="PANTHER" id="PTHR37533:SF2">
    <property type="entry name" value="FLAGELLAR HOOK-LENGTH CONTROL PROTEIN"/>
    <property type="match status" value="1"/>
</dbReference>
<keyword evidence="6" id="KW-0282">Flagellum</keyword>
<dbReference type="Proteomes" id="UP000002412">
    <property type="component" value="Chromosome"/>
</dbReference>
<proteinExistence type="inferred from homology"/>
<dbReference type="Gene3D" id="3.30.750.140">
    <property type="match status" value="1"/>
</dbReference>
<keyword evidence="6" id="KW-0966">Cell projection</keyword>
<evidence type="ECO:0000259" key="5">
    <source>
        <dbReference type="Pfam" id="PF02120"/>
    </source>
</evidence>
<dbReference type="GO" id="GO:0044780">
    <property type="term" value="P:bacterial-type flagellum assembly"/>
    <property type="evidence" value="ECO:0007669"/>
    <property type="project" value="InterPro"/>
</dbReference>
<feature type="compositionally biased region" description="Polar residues" evidence="4">
    <location>
        <begin position="134"/>
        <end position="148"/>
    </location>
</feature>
<dbReference type="AlphaFoldDB" id="A0A0U1R1F5"/>
<evidence type="ECO:0000313" key="7">
    <source>
        <dbReference type="Proteomes" id="UP000002412"/>
    </source>
</evidence>
<dbReference type="PRINTS" id="PR01007">
    <property type="entry name" value="FLGHOOKFLIK"/>
</dbReference>
<evidence type="ECO:0000256" key="2">
    <source>
        <dbReference type="ARBA" id="ARBA00009149"/>
    </source>
</evidence>
<accession>A0A0U1R1F5</accession>
<dbReference type="GO" id="GO:0009424">
    <property type="term" value="C:bacterial-type flagellum hook"/>
    <property type="evidence" value="ECO:0007669"/>
    <property type="project" value="InterPro"/>
</dbReference>
<dbReference type="InterPro" id="IPR001635">
    <property type="entry name" value="Flag_hook_Flik"/>
</dbReference>
<feature type="region of interest" description="Disordered" evidence="4">
    <location>
        <begin position="203"/>
        <end position="228"/>
    </location>
</feature>
<comment type="function">
    <text evidence="1">Controls the length of the flagellar hook.</text>
</comment>
<evidence type="ECO:0000256" key="3">
    <source>
        <dbReference type="ARBA" id="ARBA00022795"/>
    </source>
</evidence>
<dbReference type="InterPro" id="IPR038610">
    <property type="entry name" value="FliK-like_C_sf"/>
</dbReference>
<dbReference type="InterPro" id="IPR052563">
    <property type="entry name" value="FliK"/>
</dbReference>
<keyword evidence="6" id="KW-0969">Cilium</keyword>
<dbReference type="RefSeq" id="WP_012104530.1">
    <property type="nucleotide sequence ID" value="NC_009708.1"/>
</dbReference>
<reference evidence="6 7" key="1">
    <citation type="journal article" date="2007" name="PLoS Genet.">
        <title>The complete genome sequence of Yersinia pseudotuberculosis IP31758, the causative agent of Far East scarlet-like fever.</title>
        <authorList>
            <person name="Eppinger M."/>
            <person name="Rosovitz M.J."/>
            <person name="Fricke W.F."/>
            <person name="Rasko D.A."/>
            <person name="Kokorina G."/>
            <person name="Fayolle C."/>
            <person name="Lindler L.E."/>
            <person name="Carniel E."/>
            <person name="Ravel J."/>
        </authorList>
    </citation>
    <scope>NUCLEOTIDE SEQUENCE [LARGE SCALE GENOMIC DNA]</scope>
    <source>
        <strain evidence="6 7">IP 31758</strain>
    </source>
</reference>
<dbReference type="HOGENOM" id="CLU_074117_0_0_6"/>